<feature type="transmembrane region" description="Helical" evidence="1">
    <location>
        <begin position="69"/>
        <end position="94"/>
    </location>
</feature>
<accession>A0A2T4JP99</accession>
<dbReference type="Pfam" id="PF12801">
    <property type="entry name" value="Fer4_5"/>
    <property type="match status" value="2"/>
</dbReference>
<feature type="domain" description="4Fe-4S ferredoxin-type" evidence="2">
    <location>
        <begin position="69"/>
        <end position="107"/>
    </location>
</feature>
<feature type="transmembrane region" description="Helical" evidence="1">
    <location>
        <begin position="295"/>
        <end position="317"/>
    </location>
</feature>
<evidence type="ECO:0000256" key="1">
    <source>
        <dbReference type="SAM" id="Phobius"/>
    </source>
</evidence>
<evidence type="ECO:0000313" key="3">
    <source>
        <dbReference type="EMBL" id="PTE19730.1"/>
    </source>
</evidence>
<sequence length="464" mass="50514">MHRPVPPLASGTRLQRAGLWLRDHQPLLFRIQWGVVAVYAFLLVVPVILPLPGSAAHIWSNLTLFAQFVFWGLWWPGALISVLLFGRLWCGVFCPEGALTAFTARRGQGRAVPRWLRWPGWPFAAFVLTTVYGQLISVYQYPAPALLILGGSTLAAMMVGHLYGRNKRVWCRYLCPVNGVFGLLARLAPLYFAVDSRAWDACPPDVARLQRFNCEPLVPVRTMESASPCHMCGRCAGFRGAVSLEARLPGAEVVTVGARTANGWDSLLIIVGLLGVATAAFQWSASPWFVALKQLLAGWLVGAGQIWPLQTTLPWWLLTNYPEQNDALSVLDGLTMLIYLAGVTLILTLSISLPIALATRLLGPWRWGRFHHLTQSLIPIAACGVILGLSALTVTMLRAEGLMIDAGPARGLALAGAAGWSIVLAVRIIQRSNASPARRGGALALCGAALLPPIGCWVLLFWIW</sequence>
<dbReference type="EMBL" id="PZKG01000189">
    <property type="protein sequence ID" value="PTE19730.1"/>
    <property type="molecule type" value="Genomic_DNA"/>
</dbReference>
<evidence type="ECO:0000313" key="4">
    <source>
        <dbReference type="Proteomes" id="UP000241010"/>
    </source>
</evidence>
<proteinExistence type="predicted"/>
<keyword evidence="1" id="KW-1133">Transmembrane helix</keyword>
<comment type="caution">
    <text evidence="3">The sequence shown here is derived from an EMBL/GenBank/DDBJ whole genome shotgun (WGS) entry which is preliminary data.</text>
</comment>
<keyword evidence="4" id="KW-1185">Reference proteome</keyword>
<feature type="transmembrane region" description="Helical" evidence="1">
    <location>
        <begin position="337"/>
        <end position="357"/>
    </location>
</feature>
<gene>
    <name evidence="3" type="ORF">C5F48_21295</name>
</gene>
<dbReference type="AlphaFoldDB" id="A0A2T4JP99"/>
<feature type="domain" description="4Fe-4S ferredoxin-type" evidence="2">
    <location>
        <begin position="166"/>
        <end position="187"/>
    </location>
</feature>
<feature type="transmembrane region" description="Helical" evidence="1">
    <location>
        <begin position="409"/>
        <end position="429"/>
    </location>
</feature>
<feature type="transmembrane region" description="Helical" evidence="1">
    <location>
        <begin position="175"/>
        <end position="194"/>
    </location>
</feature>
<dbReference type="OrthoDB" id="9806398at2"/>
<organism evidence="3 4">
    <name type="scientific">Cereibacter changlensis JA139</name>
    <dbReference type="NCBI Taxonomy" id="1188249"/>
    <lineage>
        <taxon>Bacteria</taxon>
        <taxon>Pseudomonadati</taxon>
        <taxon>Pseudomonadota</taxon>
        <taxon>Alphaproteobacteria</taxon>
        <taxon>Rhodobacterales</taxon>
        <taxon>Paracoccaceae</taxon>
        <taxon>Cereibacter</taxon>
    </lineage>
</organism>
<keyword evidence="1" id="KW-0812">Transmembrane</keyword>
<reference evidence="3 4" key="1">
    <citation type="submission" date="2018-03" db="EMBL/GenBank/DDBJ databases">
        <title>Cereibacter changlensis.</title>
        <authorList>
            <person name="Meyer T.E."/>
            <person name="Miller S."/>
            <person name="Lodha T."/>
            <person name="Gandham S."/>
            <person name="Chintalapati S."/>
            <person name="Chintalapati V.R."/>
        </authorList>
    </citation>
    <scope>NUCLEOTIDE SEQUENCE [LARGE SCALE GENOMIC DNA]</scope>
    <source>
        <strain evidence="3 4">JA139</strain>
    </source>
</reference>
<feature type="transmembrane region" description="Helical" evidence="1">
    <location>
        <begin position="377"/>
        <end position="397"/>
    </location>
</feature>
<feature type="transmembrane region" description="Helical" evidence="1">
    <location>
        <begin position="441"/>
        <end position="463"/>
    </location>
</feature>
<feature type="transmembrane region" description="Helical" evidence="1">
    <location>
        <begin position="141"/>
        <end position="163"/>
    </location>
</feature>
<feature type="transmembrane region" description="Helical" evidence="1">
    <location>
        <begin position="27"/>
        <end position="49"/>
    </location>
</feature>
<dbReference type="InterPro" id="IPR017896">
    <property type="entry name" value="4Fe4S_Fe-S-bd"/>
</dbReference>
<keyword evidence="1" id="KW-0472">Membrane</keyword>
<feature type="transmembrane region" description="Helical" evidence="1">
    <location>
        <begin position="266"/>
        <end position="283"/>
    </location>
</feature>
<evidence type="ECO:0000259" key="2">
    <source>
        <dbReference type="Pfam" id="PF12801"/>
    </source>
</evidence>
<name>A0A2T4JP99_9RHOB</name>
<dbReference type="Proteomes" id="UP000241010">
    <property type="component" value="Unassembled WGS sequence"/>
</dbReference>
<protein>
    <recommendedName>
        <fullName evidence="2">4Fe-4S ferredoxin-type domain-containing protein</fullName>
    </recommendedName>
</protein>
<feature type="transmembrane region" description="Helical" evidence="1">
    <location>
        <begin position="115"/>
        <end position="135"/>
    </location>
</feature>